<organism evidence="2 3">
    <name type="scientific">Porphyridium purpureum</name>
    <name type="common">Red alga</name>
    <name type="synonym">Porphyridium cruentum</name>
    <dbReference type="NCBI Taxonomy" id="35688"/>
    <lineage>
        <taxon>Eukaryota</taxon>
        <taxon>Rhodophyta</taxon>
        <taxon>Bangiophyceae</taxon>
        <taxon>Porphyridiales</taxon>
        <taxon>Porphyridiaceae</taxon>
        <taxon>Porphyridium</taxon>
    </lineage>
</organism>
<dbReference type="Proteomes" id="UP000324585">
    <property type="component" value="Unassembled WGS sequence"/>
</dbReference>
<dbReference type="EMBL" id="VRMN01000003">
    <property type="protein sequence ID" value="KAA8495935.1"/>
    <property type="molecule type" value="Genomic_DNA"/>
</dbReference>
<evidence type="ECO:0000313" key="3">
    <source>
        <dbReference type="Proteomes" id="UP000324585"/>
    </source>
</evidence>
<feature type="compositionally biased region" description="Polar residues" evidence="1">
    <location>
        <begin position="57"/>
        <end position="70"/>
    </location>
</feature>
<accession>A0A5J4YXP8</accession>
<comment type="caution">
    <text evidence="2">The sequence shown here is derived from an EMBL/GenBank/DDBJ whole genome shotgun (WGS) entry which is preliminary data.</text>
</comment>
<reference evidence="3" key="1">
    <citation type="journal article" date="2019" name="Nat. Commun.">
        <title>Expansion of phycobilisome linker gene families in mesophilic red algae.</title>
        <authorList>
            <person name="Lee J."/>
            <person name="Kim D."/>
            <person name="Bhattacharya D."/>
            <person name="Yoon H.S."/>
        </authorList>
    </citation>
    <scope>NUCLEOTIDE SEQUENCE [LARGE SCALE GENOMIC DNA]</scope>
    <source>
        <strain evidence="3">CCMP 1328</strain>
    </source>
</reference>
<feature type="compositionally biased region" description="Polar residues" evidence="1">
    <location>
        <begin position="112"/>
        <end position="151"/>
    </location>
</feature>
<evidence type="ECO:0000313" key="2">
    <source>
        <dbReference type="EMBL" id="KAA8495935.1"/>
    </source>
</evidence>
<feature type="region of interest" description="Disordered" evidence="1">
    <location>
        <begin position="1"/>
        <end position="202"/>
    </location>
</feature>
<feature type="compositionally biased region" description="Basic and acidic residues" evidence="1">
    <location>
        <begin position="428"/>
        <end position="447"/>
    </location>
</feature>
<feature type="compositionally biased region" description="Basic and acidic residues" evidence="1">
    <location>
        <begin position="456"/>
        <end position="467"/>
    </location>
</feature>
<name>A0A5J4YXP8_PORPP</name>
<sequence length="717" mass="77061">MGVDQQGRERLHEAPSSATKGAAKSSIDTSADGMRGNGGNAASAAQGEQQQPRRSGPTPNGASAEEQTGALNAPRREFAEYPNSTRGAVQGLPHPTEYSSQSQGSRHMHSMPTGSERYSGSFPTSSWRGHSWTTGMGTQSQGAWQGYGTSSFPPPAAPLPAPPPQASAPHWRARTSGPALHSGLPTAQESGEDSREHYSSSLMWNQSPDLIIGSSTGAGYPGARHRTMHMVSSNNDALKQGHNSKHPEQSAGPPATSLSDASRRSDERPLASPGGQYAPLASESENGVEVQRVAAFEHLSGSGNSPQDRIAEGSSEKGEKFGTPERKSLRPKRSTERILAMRSSRKRRRSSSGYPLGSESGEEQNDEEHADTAANVETLEAGQKGGARGQAYANGHEEDRTARFKYRNVAAAVGPVPSNDEVQGTERPGIENKSRDGLDADHFRPQLDIEQQEQQGNHDSELGDKRTNRSLRRVSAAQEQHDEAMVHDITMHAPAEDPQAQVDRQRLLLRIKKRRAALLGWRRKKGLSIDDLLLSPADEETDLATPMVDANVEGSPSGSGVVVRMRLREPQRLSFQNGQDECVEVDKSLAAEQRPAQEALVAGSGQSRASSSAASDGSGRVDDAAKTESTTIAISSTGKSLVEMYAECASRLTGRKVMVAKYNLKGELGWRPGSIGGIQTIEGEEAFMVGYDFGDVEFIPVKNSFSWILLDSRFEDL</sequence>
<feature type="compositionally biased region" description="Pro residues" evidence="1">
    <location>
        <begin position="152"/>
        <end position="166"/>
    </location>
</feature>
<feature type="compositionally biased region" description="Basic and acidic residues" evidence="1">
    <location>
        <begin position="1"/>
        <end position="13"/>
    </location>
</feature>
<proteinExistence type="predicted"/>
<protein>
    <submittedName>
        <fullName evidence="2">Uncharacterized protein</fullName>
    </submittedName>
</protein>
<feature type="compositionally biased region" description="Acidic residues" evidence="1">
    <location>
        <begin position="360"/>
        <end position="369"/>
    </location>
</feature>
<feature type="region of interest" description="Disordered" evidence="1">
    <location>
        <begin position="595"/>
        <end position="627"/>
    </location>
</feature>
<gene>
    <name evidence="2" type="ORF">FVE85_2090</name>
</gene>
<feature type="compositionally biased region" description="Basic and acidic residues" evidence="1">
    <location>
        <begin position="309"/>
        <end position="336"/>
    </location>
</feature>
<feature type="compositionally biased region" description="Low complexity" evidence="1">
    <location>
        <begin position="40"/>
        <end position="50"/>
    </location>
</feature>
<evidence type="ECO:0000256" key="1">
    <source>
        <dbReference type="SAM" id="MobiDB-lite"/>
    </source>
</evidence>
<dbReference type="AlphaFoldDB" id="A0A5J4YXP8"/>
<feature type="region of interest" description="Disordered" evidence="1">
    <location>
        <begin position="233"/>
        <end position="480"/>
    </location>
</feature>
<keyword evidence="3" id="KW-1185">Reference proteome</keyword>
<feature type="compositionally biased region" description="Low complexity" evidence="1">
    <location>
        <begin position="601"/>
        <end position="618"/>
    </location>
</feature>